<feature type="domain" description="Bro-N" evidence="2">
    <location>
        <begin position="1"/>
        <end position="114"/>
    </location>
</feature>
<evidence type="ECO:0000259" key="2">
    <source>
        <dbReference type="PROSITE" id="PS51750"/>
    </source>
</evidence>
<dbReference type="RefSeq" id="WP_116277547.1">
    <property type="nucleotide sequence ID" value="NZ_NFZX01000007.1"/>
</dbReference>
<sequence>MEELKVFNHEQFGELPIVVTGGKEYFGANEVGKALEYAKPHKAISDHCDPKGVLTWGVPTNGGKQNKKFITVGNISRLIVAASKQSRNKQIRDKAKKYEKWIFDEVIPSIHKHGAYMTPQKIEEALMNPDTIIQLATTLKQEQAKVQELEQENNELKPKASYHDLVLQSKTLITVTQIAKDYGMGAPTLNKKLHELGVQYKRGERWYLYHKYQDKGYAQSKTYVVDSEKSKDTMCWTQKGRLFIYQLLKEQGILPLIEREETA</sequence>
<gene>
    <name evidence="3" type="ORF">CAI16_05225</name>
</gene>
<proteinExistence type="predicted"/>
<dbReference type="PROSITE" id="PS51750">
    <property type="entry name" value="BRO_N"/>
    <property type="match status" value="1"/>
</dbReference>
<protein>
    <recommendedName>
        <fullName evidence="2">Bro-N domain-containing protein</fullName>
    </recommendedName>
</protein>
<dbReference type="Pfam" id="PF02498">
    <property type="entry name" value="Bro-N"/>
    <property type="match status" value="1"/>
</dbReference>
<name>A0A3E0WW18_9BACI</name>
<dbReference type="Pfam" id="PF03374">
    <property type="entry name" value="ANT"/>
    <property type="match status" value="1"/>
</dbReference>
<accession>A0A3E0WW18</accession>
<dbReference type="SMART" id="SM01040">
    <property type="entry name" value="Bro-N"/>
    <property type="match status" value="1"/>
</dbReference>
<dbReference type="GO" id="GO:0003677">
    <property type="term" value="F:DNA binding"/>
    <property type="evidence" value="ECO:0007669"/>
    <property type="project" value="InterPro"/>
</dbReference>
<dbReference type="Proteomes" id="UP000256488">
    <property type="component" value="Unassembled WGS sequence"/>
</dbReference>
<dbReference type="PANTHER" id="PTHR36180:SF2">
    <property type="entry name" value="BRO FAMILY PROTEIN"/>
    <property type="match status" value="1"/>
</dbReference>
<dbReference type="EMBL" id="NFZX01000007">
    <property type="protein sequence ID" value="RFA36195.1"/>
    <property type="molecule type" value="Genomic_DNA"/>
</dbReference>
<dbReference type="PANTHER" id="PTHR36180">
    <property type="entry name" value="DNA-BINDING PROTEIN-RELATED-RELATED"/>
    <property type="match status" value="1"/>
</dbReference>
<evidence type="ECO:0000313" key="4">
    <source>
        <dbReference type="Proteomes" id="UP000256488"/>
    </source>
</evidence>
<reference evidence="3 4" key="1">
    <citation type="submission" date="2017-05" db="EMBL/GenBank/DDBJ databases">
        <title>Virgibacillus sp. AK90 isolated from a saltern of Kakinada, India.</title>
        <authorList>
            <person name="Gupta V."/>
            <person name="Sidhu C."/>
            <person name="Korpole S."/>
            <person name="Pinnaka A.K."/>
        </authorList>
    </citation>
    <scope>NUCLEOTIDE SEQUENCE [LARGE SCALE GENOMIC DNA]</scope>
    <source>
        <strain evidence="3 4">AK90</strain>
    </source>
</reference>
<dbReference type="InterPro" id="IPR003497">
    <property type="entry name" value="BRO_N_domain"/>
</dbReference>
<keyword evidence="1" id="KW-0175">Coiled coil</keyword>
<feature type="coiled-coil region" evidence="1">
    <location>
        <begin position="132"/>
        <end position="159"/>
    </location>
</feature>
<dbReference type="InterPro" id="IPR005039">
    <property type="entry name" value="Ant_C"/>
</dbReference>
<evidence type="ECO:0000313" key="3">
    <source>
        <dbReference type="EMBL" id="RFA36195.1"/>
    </source>
</evidence>
<organism evidence="3 4">
    <name type="scientific">Virgibacillus dokdonensis</name>
    <dbReference type="NCBI Taxonomy" id="302167"/>
    <lineage>
        <taxon>Bacteria</taxon>
        <taxon>Bacillati</taxon>
        <taxon>Bacillota</taxon>
        <taxon>Bacilli</taxon>
        <taxon>Bacillales</taxon>
        <taxon>Bacillaceae</taxon>
        <taxon>Virgibacillus</taxon>
    </lineage>
</organism>
<dbReference type="AlphaFoldDB" id="A0A3E0WW18"/>
<comment type="caution">
    <text evidence="3">The sequence shown here is derived from an EMBL/GenBank/DDBJ whole genome shotgun (WGS) entry which is preliminary data.</text>
</comment>
<evidence type="ECO:0000256" key="1">
    <source>
        <dbReference type="SAM" id="Coils"/>
    </source>
</evidence>